<keyword evidence="1" id="KW-0812">Transmembrane</keyword>
<dbReference type="Proteomes" id="UP001519460">
    <property type="component" value="Unassembled WGS sequence"/>
</dbReference>
<dbReference type="InterPro" id="IPR036291">
    <property type="entry name" value="NAD(P)-bd_dom_sf"/>
</dbReference>
<name>A0ABD0LP93_9CAEN</name>
<sequence length="237" mass="26434">MELVRESVRRFGHQECRESVAENGFSGAGQHPKVLVTGGAEEILGRGSYLEQGLVAMTYGSRDSLVDFLHVDNLVQGHILAARGLSPDKQFVAAGQSYFLSDSKPINNFEFFRPLIEGLGYTYPKINLPVNLIFYFALLTELVHGLVGKVYNFQPLLTRTEVYKTGVTHYFSTEKARKHLGYVPTVQNDLSGVVQYYRNTGHVRQAGSSSSLVYYIVNILLGLFIASMIMSYLPLVK</sequence>
<dbReference type="InterPro" id="IPR002225">
    <property type="entry name" value="3Beta_OHSteriod_DH/Estase"/>
</dbReference>
<evidence type="ECO:0000313" key="3">
    <source>
        <dbReference type="EMBL" id="KAK7501015.1"/>
    </source>
</evidence>
<dbReference type="AlphaFoldDB" id="A0ABD0LP93"/>
<comment type="caution">
    <text evidence="3">The sequence shown here is derived from an EMBL/GenBank/DDBJ whole genome shotgun (WGS) entry which is preliminary data.</text>
</comment>
<evidence type="ECO:0000313" key="4">
    <source>
        <dbReference type="Proteomes" id="UP001519460"/>
    </source>
</evidence>
<evidence type="ECO:0000256" key="1">
    <source>
        <dbReference type="SAM" id="Phobius"/>
    </source>
</evidence>
<dbReference type="Pfam" id="PF01073">
    <property type="entry name" value="3Beta_HSD"/>
    <property type="match status" value="1"/>
</dbReference>
<keyword evidence="1" id="KW-1133">Transmembrane helix</keyword>
<feature type="transmembrane region" description="Helical" evidence="1">
    <location>
        <begin position="212"/>
        <end position="233"/>
    </location>
</feature>
<keyword evidence="1" id="KW-0472">Membrane</keyword>
<organism evidence="3 4">
    <name type="scientific">Batillaria attramentaria</name>
    <dbReference type="NCBI Taxonomy" id="370345"/>
    <lineage>
        <taxon>Eukaryota</taxon>
        <taxon>Metazoa</taxon>
        <taxon>Spiralia</taxon>
        <taxon>Lophotrochozoa</taxon>
        <taxon>Mollusca</taxon>
        <taxon>Gastropoda</taxon>
        <taxon>Caenogastropoda</taxon>
        <taxon>Sorbeoconcha</taxon>
        <taxon>Cerithioidea</taxon>
        <taxon>Batillariidae</taxon>
        <taxon>Batillaria</taxon>
    </lineage>
</organism>
<protein>
    <recommendedName>
        <fullName evidence="2">3-beta hydroxysteroid dehydrogenase/isomerase domain-containing protein</fullName>
    </recommendedName>
</protein>
<reference evidence="3 4" key="1">
    <citation type="journal article" date="2023" name="Sci. Data">
        <title>Genome assembly of the Korean intertidal mud-creeper Batillaria attramentaria.</title>
        <authorList>
            <person name="Patra A.K."/>
            <person name="Ho P.T."/>
            <person name="Jun S."/>
            <person name="Lee S.J."/>
            <person name="Kim Y."/>
            <person name="Won Y.J."/>
        </authorList>
    </citation>
    <scope>NUCLEOTIDE SEQUENCE [LARGE SCALE GENOMIC DNA]</scope>
    <source>
        <strain evidence="3">Wonlab-2016</strain>
    </source>
</reference>
<evidence type="ECO:0000259" key="2">
    <source>
        <dbReference type="Pfam" id="PF01073"/>
    </source>
</evidence>
<dbReference type="Gene3D" id="3.40.50.720">
    <property type="entry name" value="NAD(P)-binding Rossmann-like Domain"/>
    <property type="match status" value="1"/>
</dbReference>
<dbReference type="EMBL" id="JACVVK020000034">
    <property type="protein sequence ID" value="KAK7501015.1"/>
    <property type="molecule type" value="Genomic_DNA"/>
</dbReference>
<keyword evidence="4" id="KW-1185">Reference proteome</keyword>
<feature type="domain" description="3-beta hydroxysteroid dehydrogenase/isomerase" evidence="2">
    <location>
        <begin position="50"/>
        <end position="129"/>
    </location>
</feature>
<proteinExistence type="predicted"/>
<accession>A0ABD0LP93</accession>
<gene>
    <name evidence="3" type="ORF">BaRGS_00007895</name>
</gene>
<dbReference type="SUPFAM" id="SSF51735">
    <property type="entry name" value="NAD(P)-binding Rossmann-fold domains"/>
    <property type="match status" value="1"/>
</dbReference>